<organism evidence="2 3">
    <name type="scientific">Phaeosphaeria nodorum (strain SN15 / ATCC MYA-4574 / FGSC 10173)</name>
    <name type="common">Glume blotch fungus</name>
    <name type="synonym">Parastagonospora nodorum</name>
    <dbReference type="NCBI Taxonomy" id="321614"/>
    <lineage>
        <taxon>Eukaryota</taxon>
        <taxon>Fungi</taxon>
        <taxon>Dikarya</taxon>
        <taxon>Ascomycota</taxon>
        <taxon>Pezizomycotina</taxon>
        <taxon>Dothideomycetes</taxon>
        <taxon>Pleosporomycetidae</taxon>
        <taxon>Pleosporales</taxon>
        <taxon>Pleosporineae</taxon>
        <taxon>Phaeosphaeriaceae</taxon>
        <taxon>Parastagonospora</taxon>
    </lineage>
</organism>
<dbReference type="AlphaFoldDB" id="A0A7U2FBV7"/>
<accession>A0A7U2FBV7</accession>
<dbReference type="EMBL" id="CP069035">
    <property type="protein sequence ID" value="QRD02416.1"/>
    <property type="molecule type" value="Genomic_DNA"/>
</dbReference>
<keyword evidence="3" id="KW-1185">Reference proteome</keyword>
<dbReference type="OrthoDB" id="3875902at2759"/>
<proteinExistence type="predicted"/>
<feature type="region of interest" description="Disordered" evidence="1">
    <location>
        <begin position="1"/>
        <end position="175"/>
    </location>
</feature>
<dbReference type="Proteomes" id="UP000663193">
    <property type="component" value="Chromosome 13"/>
</dbReference>
<protein>
    <submittedName>
        <fullName evidence="2">Uncharacterized protein</fullName>
    </submittedName>
</protein>
<evidence type="ECO:0000313" key="3">
    <source>
        <dbReference type="Proteomes" id="UP000663193"/>
    </source>
</evidence>
<feature type="compositionally biased region" description="Basic and acidic residues" evidence="1">
    <location>
        <begin position="1"/>
        <end position="10"/>
    </location>
</feature>
<feature type="compositionally biased region" description="Low complexity" evidence="1">
    <location>
        <begin position="24"/>
        <end position="64"/>
    </location>
</feature>
<gene>
    <name evidence="2" type="ORF">JI435_053760</name>
</gene>
<feature type="compositionally biased region" description="Polar residues" evidence="1">
    <location>
        <begin position="11"/>
        <end position="23"/>
    </location>
</feature>
<feature type="compositionally biased region" description="Polar residues" evidence="1">
    <location>
        <begin position="109"/>
        <end position="140"/>
    </location>
</feature>
<reference evidence="3" key="1">
    <citation type="journal article" date="2021" name="BMC Genomics">
        <title>Chromosome-level genome assembly and manually-curated proteome of model necrotroph Parastagonospora nodorum Sn15 reveals a genome-wide trove of candidate effector homologs, and redundancy of virulence-related functions within an accessory chromosome.</title>
        <authorList>
            <person name="Bertazzoni S."/>
            <person name="Jones D.A.B."/>
            <person name="Phan H.T."/>
            <person name="Tan K.-C."/>
            <person name="Hane J.K."/>
        </authorList>
    </citation>
    <scope>NUCLEOTIDE SEQUENCE [LARGE SCALE GENOMIC DNA]</scope>
    <source>
        <strain evidence="3">SN15 / ATCC MYA-4574 / FGSC 10173)</strain>
    </source>
</reference>
<evidence type="ECO:0000313" key="2">
    <source>
        <dbReference type="EMBL" id="QRD02416.1"/>
    </source>
</evidence>
<evidence type="ECO:0000256" key="1">
    <source>
        <dbReference type="SAM" id="MobiDB-lite"/>
    </source>
</evidence>
<name>A0A7U2FBV7_PHANO</name>
<dbReference type="VEuPathDB" id="FungiDB:JI435_053760"/>
<sequence length="480" mass="54219">MQDQHIDMDRTSSGNTTPTSDQYSLSNVSSVSSLSSSSLPKRSSMKSSIRSRHSTTSIRSSPPTVRFAEPELPSRPKPTPLQYQRQQNHPQRHSVQCAPTRYRSRPPSVASNPASSRYSIGPQPSSTLPPHNTRSSQLNFSKPRASQRFSASVHSLPPSRRQSHAKAPEDFTPPSLALERRVSSFQSTTSTFSVQSAPAALPSTTPPGPYNPLDNYIPCLSPSCSTLYSPTHLGLAFYLPQGPYSLSKLRGYCPTHAAQDLRDANAWCKSNYERLRQNAGRKTLGEIAGEFEIFLEEFRLQRKSEEKELNEKLKRRVIGSSSGGKQPLDSEWRWEFTTRHCTRASCPSPRYSPFANNLYAFYHPHIQTQSEPSSFAPLPTLCPECATNEVAAFERLITEKWGSRCGWHEQDWDEWIKKVVGERFEEKGFWEGAQEREVREWVARRGEKIVDEVKVEKVEVQVEKRKKVGVFKRLFGKGGE</sequence>